<dbReference type="EMBL" id="KN833730">
    <property type="protein sequence ID" value="KIK23134.1"/>
    <property type="molecule type" value="Genomic_DNA"/>
</dbReference>
<evidence type="ECO:0000313" key="3">
    <source>
        <dbReference type="Proteomes" id="UP000054018"/>
    </source>
</evidence>
<accession>A0A0C9ZB10</accession>
<reference evidence="2 3" key="1">
    <citation type="submission" date="2014-04" db="EMBL/GenBank/DDBJ databases">
        <authorList>
            <consortium name="DOE Joint Genome Institute"/>
            <person name="Kuo A."/>
            <person name="Kohler A."/>
            <person name="Costa M.D."/>
            <person name="Nagy L.G."/>
            <person name="Floudas D."/>
            <person name="Copeland A."/>
            <person name="Barry K.W."/>
            <person name="Cichocki N."/>
            <person name="Veneault-Fourrey C."/>
            <person name="LaButti K."/>
            <person name="Lindquist E.A."/>
            <person name="Lipzen A."/>
            <person name="Lundell T."/>
            <person name="Morin E."/>
            <person name="Murat C."/>
            <person name="Sun H."/>
            <person name="Tunlid A."/>
            <person name="Henrissat B."/>
            <person name="Grigoriev I.V."/>
            <person name="Hibbett D.S."/>
            <person name="Martin F."/>
            <person name="Nordberg H.P."/>
            <person name="Cantor M.N."/>
            <person name="Hua S.X."/>
        </authorList>
    </citation>
    <scope>NUCLEOTIDE SEQUENCE [LARGE SCALE GENOMIC DNA]</scope>
    <source>
        <strain evidence="2 3">441</strain>
    </source>
</reference>
<reference evidence="3" key="2">
    <citation type="submission" date="2015-01" db="EMBL/GenBank/DDBJ databases">
        <title>Evolutionary Origins and Diversification of the Mycorrhizal Mutualists.</title>
        <authorList>
            <consortium name="DOE Joint Genome Institute"/>
            <consortium name="Mycorrhizal Genomics Consortium"/>
            <person name="Kohler A."/>
            <person name="Kuo A."/>
            <person name="Nagy L.G."/>
            <person name="Floudas D."/>
            <person name="Copeland A."/>
            <person name="Barry K.W."/>
            <person name="Cichocki N."/>
            <person name="Veneault-Fourrey C."/>
            <person name="LaButti K."/>
            <person name="Lindquist E.A."/>
            <person name="Lipzen A."/>
            <person name="Lundell T."/>
            <person name="Morin E."/>
            <person name="Murat C."/>
            <person name="Riley R."/>
            <person name="Ohm R."/>
            <person name="Sun H."/>
            <person name="Tunlid A."/>
            <person name="Henrissat B."/>
            <person name="Grigoriev I.V."/>
            <person name="Hibbett D.S."/>
            <person name="Martin F."/>
        </authorList>
    </citation>
    <scope>NUCLEOTIDE SEQUENCE [LARGE SCALE GENOMIC DNA]</scope>
    <source>
        <strain evidence="3">441</strain>
    </source>
</reference>
<proteinExistence type="predicted"/>
<sequence length="428" mass="47259">MSSPSPELEKQFSFAVALTVYSNLKKKTKGKASASKEVKSVKTKELLFPLRDSNYLGFLQSLLEKHRQDQYVVSDRRWYEYPFKFMPPKAKGQCVTNAMDVNNKANYQEMVRKIHGANPSITKIFIDMKHVEKLPSNESSNEASKASGDDDNLKTPSHGAADLDTCLAWWHIKLQRLHKNKHDEGFTYIGPMGLLTLTLAMILDWCWAREEGQATLHTPPNIKSFNMANKLTHLHPTCKAQAPAQPHTTPVDLNALTSILLLQTLMKSGILSSPTPSTPCLSSIPSPVTPTQAVQGAAENPLPPVPLPSQLSHFLCHAETNLSVHNATQFEESLKLQGIGPDILAKVDDKVLADAGISISNIIHLKRGCMAWWNSADAKWKCSNTEVSAYSTDLPTVNSVDGDLGDIPEVSWGEKSGQFNPRGLRVAW</sequence>
<feature type="region of interest" description="Disordered" evidence="1">
    <location>
        <begin position="136"/>
        <end position="155"/>
    </location>
</feature>
<evidence type="ECO:0000256" key="1">
    <source>
        <dbReference type="SAM" id="MobiDB-lite"/>
    </source>
</evidence>
<keyword evidence="3" id="KW-1185">Reference proteome</keyword>
<evidence type="ECO:0000313" key="2">
    <source>
        <dbReference type="EMBL" id="KIK23134.1"/>
    </source>
</evidence>
<protein>
    <submittedName>
        <fullName evidence="2">Uncharacterized protein</fullName>
    </submittedName>
</protein>
<dbReference type="HOGENOM" id="CLU_033557_1_0_1"/>
<dbReference type="AlphaFoldDB" id="A0A0C9ZB10"/>
<name>A0A0C9ZB10_9AGAM</name>
<feature type="compositionally biased region" description="Low complexity" evidence="1">
    <location>
        <begin position="136"/>
        <end position="146"/>
    </location>
</feature>
<dbReference type="OrthoDB" id="2681472at2759"/>
<dbReference type="Proteomes" id="UP000054018">
    <property type="component" value="Unassembled WGS sequence"/>
</dbReference>
<gene>
    <name evidence="2" type="ORF">PISMIDRAFT_11121</name>
</gene>
<organism evidence="2 3">
    <name type="scientific">Pisolithus microcarpus 441</name>
    <dbReference type="NCBI Taxonomy" id="765257"/>
    <lineage>
        <taxon>Eukaryota</taxon>
        <taxon>Fungi</taxon>
        <taxon>Dikarya</taxon>
        <taxon>Basidiomycota</taxon>
        <taxon>Agaricomycotina</taxon>
        <taxon>Agaricomycetes</taxon>
        <taxon>Agaricomycetidae</taxon>
        <taxon>Boletales</taxon>
        <taxon>Sclerodermatineae</taxon>
        <taxon>Pisolithaceae</taxon>
        <taxon>Pisolithus</taxon>
    </lineage>
</organism>